<feature type="compositionally biased region" description="Basic and acidic residues" evidence="1">
    <location>
        <begin position="417"/>
        <end position="426"/>
    </location>
</feature>
<evidence type="ECO:0000313" key="3">
    <source>
        <dbReference type="EMBL" id="PCG70228.1"/>
    </source>
</evidence>
<feature type="compositionally biased region" description="Basic residues" evidence="1">
    <location>
        <begin position="361"/>
        <end position="372"/>
    </location>
</feature>
<feature type="chain" id="PRO_5012878754" evidence="2">
    <location>
        <begin position="19"/>
        <end position="438"/>
    </location>
</feature>
<gene>
    <name evidence="3" type="ORF">B5V51_3234</name>
</gene>
<name>A0A2A4JEU8_HELVI</name>
<feature type="region of interest" description="Disordered" evidence="1">
    <location>
        <begin position="392"/>
        <end position="438"/>
    </location>
</feature>
<feature type="compositionally biased region" description="Polar residues" evidence="1">
    <location>
        <begin position="427"/>
        <end position="438"/>
    </location>
</feature>
<feature type="compositionally biased region" description="Polar residues" evidence="1">
    <location>
        <begin position="230"/>
        <end position="242"/>
    </location>
</feature>
<organism evidence="3">
    <name type="scientific">Heliothis virescens</name>
    <name type="common">Tobacco budworm moth</name>
    <dbReference type="NCBI Taxonomy" id="7102"/>
    <lineage>
        <taxon>Eukaryota</taxon>
        <taxon>Metazoa</taxon>
        <taxon>Ecdysozoa</taxon>
        <taxon>Arthropoda</taxon>
        <taxon>Hexapoda</taxon>
        <taxon>Insecta</taxon>
        <taxon>Pterygota</taxon>
        <taxon>Neoptera</taxon>
        <taxon>Endopterygota</taxon>
        <taxon>Lepidoptera</taxon>
        <taxon>Glossata</taxon>
        <taxon>Ditrysia</taxon>
        <taxon>Noctuoidea</taxon>
        <taxon>Noctuidae</taxon>
        <taxon>Heliothinae</taxon>
        <taxon>Heliothis</taxon>
    </lineage>
</organism>
<keyword evidence="2" id="KW-0732">Signal</keyword>
<feature type="compositionally biased region" description="Basic and acidic residues" evidence="1">
    <location>
        <begin position="271"/>
        <end position="295"/>
    </location>
</feature>
<feature type="region of interest" description="Disordered" evidence="1">
    <location>
        <begin position="226"/>
        <end position="297"/>
    </location>
</feature>
<accession>A0A2A4JEU8</accession>
<feature type="compositionally biased region" description="Polar residues" evidence="1">
    <location>
        <begin position="403"/>
        <end position="416"/>
    </location>
</feature>
<protein>
    <submittedName>
        <fullName evidence="3">Uncharacterized protein</fullName>
    </submittedName>
</protein>
<comment type="caution">
    <text evidence="3">The sequence shown here is derived from an EMBL/GenBank/DDBJ whole genome shotgun (WGS) entry which is preliminary data.</text>
</comment>
<feature type="region of interest" description="Disordered" evidence="1">
    <location>
        <begin position="341"/>
        <end position="377"/>
    </location>
</feature>
<sequence>MIIRLVSLVIICVFVVNGAKVKVKSKMGPSGMSFHDTTNCSTFSKFGRFNPYSVLHEKWFVFFYWAHPRPLTTFLFTFPTANHTKHLKKILDGNTILPVMWSARQILMEDQDKEVSLLVERGDRGEYWNYPLYKVKKGGNKITPRDVRLKQTGDNRILGFMDCADETLLVMARMNDVPPKNRLQEEASRLGYRGRRGKSYLYQGHEWVPIPEDDEKLYWKYTKDKKETPSTDVKASNQSSNEELPADEPNKNKKDVKPAIEPQVTVPEEELQARCDKIEPEPWDHPKPKPVDPDKIPITSEELNDAEKYLLEDTNTQTIEPTEKVLPEQENGPVKEIKKEYKNQNDAIKSPGYTEEYSIKRQNKNNKVKRKKPENVNNCNACFQMKAIDDGFVPEDDLPYQHPSDTSNEPTPTMQAKDSKFHEKAAENSSKSPNTLKQ</sequence>
<evidence type="ECO:0000256" key="1">
    <source>
        <dbReference type="SAM" id="MobiDB-lite"/>
    </source>
</evidence>
<dbReference type="EMBL" id="NWSH01001760">
    <property type="protein sequence ID" value="PCG70228.1"/>
    <property type="molecule type" value="Genomic_DNA"/>
</dbReference>
<feature type="signal peptide" evidence="2">
    <location>
        <begin position="1"/>
        <end position="18"/>
    </location>
</feature>
<evidence type="ECO:0000256" key="2">
    <source>
        <dbReference type="SAM" id="SignalP"/>
    </source>
</evidence>
<feature type="compositionally biased region" description="Basic and acidic residues" evidence="1">
    <location>
        <begin position="248"/>
        <end position="258"/>
    </location>
</feature>
<dbReference type="AlphaFoldDB" id="A0A2A4JEU8"/>
<reference evidence="3" key="1">
    <citation type="submission" date="2017-09" db="EMBL/GenBank/DDBJ databases">
        <title>Contemporary evolution of a Lepidopteran species, Heliothis virescens, in response to modern agricultural practices.</title>
        <authorList>
            <person name="Fritz M.L."/>
            <person name="Deyonke A.M."/>
            <person name="Papanicolaou A."/>
            <person name="Micinski S."/>
            <person name="Westbrook J."/>
            <person name="Gould F."/>
        </authorList>
    </citation>
    <scope>NUCLEOTIDE SEQUENCE [LARGE SCALE GENOMIC DNA]</scope>
    <source>
        <strain evidence="3">HvINT-</strain>
        <tissue evidence="3">Whole body</tissue>
    </source>
</reference>
<proteinExistence type="predicted"/>